<dbReference type="Proteomes" id="UP001302126">
    <property type="component" value="Unassembled WGS sequence"/>
</dbReference>
<protein>
    <recommendedName>
        <fullName evidence="5">Ataxin-10 homolog</fullName>
    </recommendedName>
</protein>
<dbReference type="InterPro" id="IPR051374">
    <property type="entry name" value="Ataxin-10/CTR86_families"/>
</dbReference>
<dbReference type="Pfam" id="PF09759">
    <property type="entry name" value="Atx10homo_assoc"/>
    <property type="match status" value="1"/>
</dbReference>
<comment type="function">
    <text evidence="4">May play a role in the regulation of cytokinesis.</text>
</comment>
<feature type="compositionally biased region" description="Polar residues" evidence="6">
    <location>
        <begin position="952"/>
        <end position="961"/>
    </location>
</feature>
<sequence>MAATEEIADFALREGAAAAAGRRPVSIEELCFTSAMSCFEGWLKLDPAIGPRTMAYVTRFISRTLEKTHNLKDVRENLSNSVEVWIWLTRDFAAAIPSLTTRSIGPLATLNDPDKGATPQESGTLITKNYPSLKEDLQLLIKLMHVARNLLVVQEPEVPQDLCAAAQFDQMLYQTIILCVNVTSKAYDGDILEEAARMKLGEITELYKKLLVTCLQQAHNWTAKNDRNKMSFWSTVLFDETDDYVDPSNGDFRPDIAHRQIQAWYERHSELCPKARQLLREHEDTIAEKGLPPGHLPSNTPLAWNWLPEGSARPPNTEPENAQDSHNVFLKWIPDDDPDKKIKQAKVLGRVSEEIDKWWLNNRDPNFICWEVPMPNVEFAKQRTETCTGNLFNRCPLTNTIRNRSPVKPGDEVEEQYEEQVEPSVTSAEAGSVAEGEGQEGDDGQYVHDYNDDMIEEEDIDEDEYNDGPMTGLLTEVPNILDPKQIEALHMIVKSCIYNTNPSGAFEWDENLQKTRCRMLLATECGKSLLREILVFIAVWEKSEQSLIFQLTTQIVEAIHHCALIPYAWQSLRIPKDIISPAQTVLLRLVNGVFRTRVSDAADADSKHDDLDNKLLHFLFIQFRSRIVPECAALMQFQASIRDNLVEAADFPVDSWDMERAKDGLQQFLELLATVNDLPEMRQYLIQWEATYELLLLLKELERGVPKKPMVEPPARSAHRQPPHPSDDHDHGYDSEDHPLAPPPPTQEPAHKFPWAGIKGQILHILAGLLQPPLGRSSPGNPIVQKQILRHNGLVSLLNCCVYDDHNRFARERVQICLKWLMDGSEDANKFLRNLVAKNPPPNPNGGAPSSSATGAVQNGKPGPSEPVRLRIDGIPGEVPVRVRNPNEPAPARPVLNAASNPLQRTLPAIQQRGDMAAALAAAVHDELGDDGDHETINTLLERTRNMLPPIRSQQPPQASESGGVGEGATPRHRSEALLRDIINLADEAARLAALTRPPDADETEEEEEEEEEEEGRSLSEVLKRAYIQGEDGA</sequence>
<dbReference type="InterPro" id="IPR019156">
    <property type="entry name" value="Ataxin-10_domain"/>
</dbReference>
<evidence type="ECO:0000256" key="2">
    <source>
        <dbReference type="ARBA" id="ARBA00022618"/>
    </source>
</evidence>
<dbReference type="GO" id="GO:0051301">
    <property type="term" value="P:cell division"/>
    <property type="evidence" value="ECO:0007669"/>
    <property type="project" value="UniProtKB-KW"/>
</dbReference>
<gene>
    <name evidence="8" type="ORF">QBC35DRAFT_488590</name>
</gene>
<evidence type="ECO:0000256" key="1">
    <source>
        <dbReference type="ARBA" id="ARBA00008384"/>
    </source>
</evidence>
<accession>A0AAN7AJG0</accession>
<evidence type="ECO:0000259" key="7">
    <source>
        <dbReference type="Pfam" id="PF09759"/>
    </source>
</evidence>
<evidence type="ECO:0000256" key="3">
    <source>
        <dbReference type="ARBA" id="ARBA00023306"/>
    </source>
</evidence>
<keyword evidence="3" id="KW-0131">Cell cycle</keyword>
<reference evidence="8" key="2">
    <citation type="submission" date="2023-05" db="EMBL/GenBank/DDBJ databases">
        <authorList>
            <consortium name="Lawrence Berkeley National Laboratory"/>
            <person name="Steindorff A."/>
            <person name="Hensen N."/>
            <person name="Bonometti L."/>
            <person name="Westerberg I."/>
            <person name="Brannstrom I.O."/>
            <person name="Guillou S."/>
            <person name="Cros-Aarteil S."/>
            <person name="Calhoun S."/>
            <person name="Haridas S."/>
            <person name="Kuo A."/>
            <person name="Mondo S."/>
            <person name="Pangilinan J."/>
            <person name="Riley R."/>
            <person name="Labutti K."/>
            <person name="Andreopoulos B."/>
            <person name="Lipzen A."/>
            <person name="Chen C."/>
            <person name="Yanf M."/>
            <person name="Daum C."/>
            <person name="Ng V."/>
            <person name="Clum A."/>
            <person name="Ohm R."/>
            <person name="Martin F."/>
            <person name="Silar P."/>
            <person name="Natvig D."/>
            <person name="Lalanne C."/>
            <person name="Gautier V."/>
            <person name="Ament-Velasquez S.L."/>
            <person name="Kruys A."/>
            <person name="Hutchinson M.I."/>
            <person name="Powell A.J."/>
            <person name="Barry K."/>
            <person name="Miller A.N."/>
            <person name="Grigoriev I.V."/>
            <person name="Debuchy R."/>
            <person name="Gladieux P."/>
            <person name="Thoren M.H."/>
            <person name="Johannesson H."/>
        </authorList>
    </citation>
    <scope>NUCLEOTIDE SEQUENCE</scope>
    <source>
        <strain evidence="8">PSN309</strain>
    </source>
</reference>
<proteinExistence type="inferred from homology"/>
<dbReference type="PANTHER" id="PTHR13255">
    <property type="entry name" value="ATAXIN-10"/>
    <property type="match status" value="1"/>
</dbReference>
<feature type="compositionally biased region" description="Acidic residues" evidence="6">
    <location>
        <begin position="1001"/>
        <end position="1015"/>
    </location>
</feature>
<feature type="compositionally biased region" description="Basic and acidic residues" evidence="6">
    <location>
        <begin position="725"/>
        <end position="739"/>
    </location>
</feature>
<feature type="region of interest" description="Disordered" evidence="6">
    <location>
        <begin position="403"/>
        <end position="448"/>
    </location>
</feature>
<comment type="similarity">
    <text evidence="1">Belongs to the ataxin-10 family.</text>
</comment>
<name>A0AAN7AJG0_9PEZI</name>
<feature type="region of interest" description="Disordered" evidence="6">
    <location>
        <begin position="990"/>
        <end position="1034"/>
    </location>
</feature>
<evidence type="ECO:0000256" key="6">
    <source>
        <dbReference type="SAM" id="MobiDB-lite"/>
    </source>
</evidence>
<feature type="region of interest" description="Disordered" evidence="6">
    <location>
        <begin position="945"/>
        <end position="971"/>
    </location>
</feature>
<keyword evidence="9" id="KW-1185">Reference proteome</keyword>
<evidence type="ECO:0000313" key="9">
    <source>
        <dbReference type="Proteomes" id="UP001302126"/>
    </source>
</evidence>
<comment type="caution">
    <text evidence="8">The sequence shown here is derived from an EMBL/GenBank/DDBJ whole genome shotgun (WGS) entry which is preliminary data.</text>
</comment>
<evidence type="ECO:0000313" key="8">
    <source>
        <dbReference type="EMBL" id="KAK4190941.1"/>
    </source>
</evidence>
<dbReference type="GO" id="GO:0005829">
    <property type="term" value="C:cytosol"/>
    <property type="evidence" value="ECO:0007669"/>
    <property type="project" value="TreeGrafter"/>
</dbReference>
<feature type="compositionally biased region" description="Acidic residues" evidence="6">
    <location>
        <begin position="412"/>
        <end position="421"/>
    </location>
</feature>
<dbReference type="PANTHER" id="PTHR13255:SF0">
    <property type="entry name" value="ATAXIN-10"/>
    <property type="match status" value="1"/>
</dbReference>
<feature type="region of interest" description="Disordered" evidence="6">
    <location>
        <begin position="835"/>
        <end position="871"/>
    </location>
</feature>
<reference evidence="8" key="1">
    <citation type="journal article" date="2023" name="Mol. Phylogenet. Evol.">
        <title>Genome-scale phylogeny and comparative genomics of the fungal order Sordariales.</title>
        <authorList>
            <person name="Hensen N."/>
            <person name="Bonometti L."/>
            <person name="Westerberg I."/>
            <person name="Brannstrom I.O."/>
            <person name="Guillou S."/>
            <person name="Cros-Aarteil S."/>
            <person name="Calhoun S."/>
            <person name="Haridas S."/>
            <person name="Kuo A."/>
            <person name="Mondo S."/>
            <person name="Pangilinan J."/>
            <person name="Riley R."/>
            <person name="LaButti K."/>
            <person name="Andreopoulos B."/>
            <person name="Lipzen A."/>
            <person name="Chen C."/>
            <person name="Yan M."/>
            <person name="Daum C."/>
            <person name="Ng V."/>
            <person name="Clum A."/>
            <person name="Steindorff A."/>
            <person name="Ohm R.A."/>
            <person name="Martin F."/>
            <person name="Silar P."/>
            <person name="Natvig D.O."/>
            <person name="Lalanne C."/>
            <person name="Gautier V."/>
            <person name="Ament-Velasquez S.L."/>
            <person name="Kruys A."/>
            <person name="Hutchinson M.I."/>
            <person name="Powell A.J."/>
            <person name="Barry K."/>
            <person name="Miller A.N."/>
            <person name="Grigoriev I.V."/>
            <person name="Debuchy R."/>
            <person name="Gladieux P."/>
            <person name="Hiltunen Thoren M."/>
            <person name="Johannesson H."/>
        </authorList>
    </citation>
    <scope>NUCLEOTIDE SEQUENCE</scope>
    <source>
        <strain evidence="8">PSN309</strain>
    </source>
</reference>
<keyword evidence="2" id="KW-0132">Cell division</keyword>
<organism evidence="8 9">
    <name type="scientific">Podospora australis</name>
    <dbReference type="NCBI Taxonomy" id="1536484"/>
    <lineage>
        <taxon>Eukaryota</taxon>
        <taxon>Fungi</taxon>
        <taxon>Dikarya</taxon>
        <taxon>Ascomycota</taxon>
        <taxon>Pezizomycotina</taxon>
        <taxon>Sordariomycetes</taxon>
        <taxon>Sordariomycetidae</taxon>
        <taxon>Sordariales</taxon>
        <taxon>Podosporaceae</taxon>
        <taxon>Podospora</taxon>
    </lineage>
</organism>
<dbReference type="EMBL" id="MU864362">
    <property type="protein sequence ID" value="KAK4190941.1"/>
    <property type="molecule type" value="Genomic_DNA"/>
</dbReference>
<dbReference type="AlphaFoldDB" id="A0AAN7AJG0"/>
<evidence type="ECO:0000256" key="4">
    <source>
        <dbReference type="ARBA" id="ARBA00044746"/>
    </source>
</evidence>
<evidence type="ECO:0000256" key="5">
    <source>
        <dbReference type="ARBA" id="ARBA00044801"/>
    </source>
</evidence>
<feature type="region of interest" description="Disordered" evidence="6">
    <location>
        <begin position="707"/>
        <end position="752"/>
    </location>
</feature>
<feature type="domain" description="Ataxin-10" evidence="7">
    <location>
        <begin position="781"/>
        <end position="839"/>
    </location>
</feature>